<reference evidence="1" key="1">
    <citation type="submission" date="2019-08" db="EMBL/GenBank/DDBJ databases">
        <authorList>
            <person name="Kucharzyk K."/>
            <person name="Murdoch R.W."/>
            <person name="Higgins S."/>
            <person name="Loffler F."/>
        </authorList>
    </citation>
    <scope>NUCLEOTIDE SEQUENCE</scope>
</reference>
<evidence type="ECO:0008006" key="2">
    <source>
        <dbReference type="Google" id="ProtNLM"/>
    </source>
</evidence>
<comment type="caution">
    <text evidence="1">The sequence shown here is derived from an EMBL/GenBank/DDBJ whole genome shotgun (WGS) entry which is preliminary data.</text>
</comment>
<sequence>MIEKKSEYQICTNCVMDTSDSKIVFDKNGVCDFCNGFYNAILPEWKKNEGNNQALQEIASKIKEEGKGKKFDCILGMSGGTDSSYLCYIAKEKMGLNPLVYSLDSGWNMKIADENIKCVVEGLGLHLHTEKIDWSEMADIQLAALKSGLPYIDIQDHAIFAGLYNYAVKNGIKYVLTGANNATECVRPPIEWNYVNDIVLLKDVQKKYGKQDFKSFPLCGMFKYRIWYAYFKGMKRVAPLDLIKYDKDQAEKELRVMFGWQKYENKHYENIFTRWFEGYYLPVKFGYDKRRCYYSNLILTNSITREEALEKLSKSPYPEEDRIEDQKYIAQKLGVTFDDMDGFINSKNKTYKDYKNSYWFISQGLRLAKILGVEKRNFR</sequence>
<evidence type="ECO:0000313" key="1">
    <source>
        <dbReference type="EMBL" id="MPM81912.1"/>
    </source>
</evidence>
<name>A0A645CZB2_9ZZZZ</name>
<dbReference type="EMBL" id="VSSQ01031133">
    <property type="protein sequence ID" value="MPM81912.1"/>
    <property type="molecule type" value="Genomic_DNA"/>
</dbReference>
<protein>
    <recommendedName>
        <fullName evidence="2">N-acetyl sugar amidotransferase</fullName>
    </recommendedName>
</protein>
<dbReference type="Gene3D" id="3.40.50.620">
    <property type="entry name" value="HUPs"/>
    <property type="match status" value="1"/>
</dbReference>
<gene>
    <name evidence="1" type="ORF">SDC9_128969</name>
</gene>
<dbReference type="SUPFAM" id="SSF52402">
    <property type="entry name" value="Adenine nucleotide alpha hydrolases-like"/>
    <property type="match status" value="1"/>
</dbReference>
<organism evidence="1">
    <name type="scientific">bioreactor metagenome</name>
    <dbReference type="NCBI Taxonomy" id="1076179"/>
    <lineage>
        <taxon>unclassified sequences</taxon>
        <taxon>metagenomes</taxon>
        <taxon>ecological metagenomes</taxon>
    </lineage>
</organism>
<accession>A0A645CZB2</accession>
<dbReference type="AlphaFoldDB" id="A0A645CZB2"/>
<dbReference type="NCBIfam" id="TIGR03573">
    <property type="entry name" value="WbuX"/>
    <property type="match status" value="1"/>
</dbReference>
<dbReference type="InterPro" id="IPR014729">
    <property type="entry name" value="Rossmann-like_a/b/a_fold"/>
</dbReference>
<proteinExistence type="predicted"/>
<dbReference type="InterPro" id="IPR020022">
    <property type="entry name" value="N-acetyl_sugar_amidoTrfase"/>
</dbReference>